<gene>
    <name evidence="2" type="ORF">B0A55_05999</name>
</gene>
<comment type="caution">
    <text evidence="2">The sequence shown here is derived from an EMBL/GenBank/DDBJ whole genome shotgun (WGS) entry which is preliminary data.</text>
</comment>
<evidence type="ECO:0000313" key="3">
    <source>
        <dbReference type="Proteomes" id="UP000309340"/>
    </source>
</evidence>
<organism evidence="2 3">
    <name type="scientific">Friedmanniomyces simplex</name>
    <dbReference type="NCBI Taxonomy" id="329884"/>
    <lineage>
        <taxon>Eukaryota</taxon>
        <taxon>Fungi</taxon>
        <taxon>Dikarya</taxon>
        <taxon>Ascomycota</taxon>
        <taxon>Pezizomycotina</taxon>
        <taxon>Dothideomycetes</taxon>
        <taxon>Dothideomycetidae</taxon>
        <taxon>Mycosphaerellales</taxon>
        <taxon>Teratosphaeriaceae</taxon>
        <taxon>Friedmanniomyces</taxon>
    </lineage>
</organism>
<dbReference type="InterPro" id="IPR029058">
    <property type="entry name" value="AB_hydrolase_fold"/>
</dbReference>
<dbReference type="AlphaFoldDB" id="A0A4U0XHR6"/>
<proteinExistence type="predicted"/>
<dbReference type="EMBL" id="NAJQ01000205">
    <property type="protein sequence ID" value="TKA75058.1"/>
    <property type="molecule type" value="Genomic_DNA"/>
</dbReference>
<dbReference type="InterPro" id="IPR000073">
    <property type="entry name" value="AB_hydrolase_1"/>
</dbReference>
<dbReference type="OrthoDB" id="408373at2759"/>
<dbReference type="InterPro" id="IPR052370">
    <property type="entry name" value="Meta-cleavage_hydrolase"/>
</dbReference>
<dbReference type="Gene3D" id="3.40.50.1820">
    <property type="entry name" value="alpha/beta hydrolase"/>
    <property type="match status" value="1"/>
</dbReference>
<sequence>MSSSSQQSCSAIGNRWTALPRYLSKLHPIAREAHLICDDKLTVTSKADSHAESPPPAYREAMDFPALIRHFNLRDKRSLYIALTAPILGYYLSRVLSVALSSRSQHRSNILASPRKSLQLLDPAQDPDAIPYPPDALPGARDVDTPYGNIRVYEWGPSDGRKVLFVHGISTPCIAFAGMAKLLVEQEGCRVMLFDLYGRGYSDTPDPTLYPQDVRLFTTQILLVLASSELAWTAGRSLGGRFTLVGYSLGGGIGAALTSYFPSLVGSLVLIAPSGLIRPKHISLTSKLLYGDLLPQWLVKFYVANRLKGRPPIPFARTEKSGNPEATVDLAKAADSEVPDSNSKHPALAANSEAALFPERPGISPANTVAWQLDAHPGFLPAFISSIQHAPVTNQHDRWRLIGSRQSARGETSDPGSVQALKQGKVLILLGEQDQVIVADEVEEDATRVLGAENVECVRLEGGHDVPIVNARGCVDAIITFLQ</sequence>
<dbReference type="Proteomes" id="UP000309340">
    <property type="component" value="Unassembled WGS sequence"/>
</dbReference>
<dbReference type="Pfam" id="PF00561">
    <property type="entry name" value="Abhydrolase_1"/>
    <property type="match status" value="1"/>
</dbReference>
<evidence type="ECO:0000313" key="2">
    <source>
        <dbReference type="EMBL" id="TKA75058.1"/>
    </source>
</evidence>
<dbReference type="SUPFAM" id="SSF53474">
    <property type="entry name" value="alpha/beta-Hydrolases"/>
    <property type="match status" value="1"/>
</dbReference>
<dbReference type="GO" id="GO:0005783">
    <property type="term" value="C:endoplasmic reticulum"/>
    <property type="evidence" value="ECO:0007669"/>
    <property type="project" value="TreeGrafter"/>
</dbReference>
<dbReference type="STRING" id="329884.A0A4U0XHR6"/>
<dbReference type="PANTHER" id="PTHR43139">
    <property type="entry name" value="SI:DKEY-122A22.2"/>
    <property type="match status" value="1"/>
</dbReference>
<evidence type="ECO:0000259" key="1">
    <source>
        <dbReference type="Pfam" id="PF00561"/>
    </source>
</evidence>
<dbReference type="PANTHER" id="PTHR43139:SF65">
    <property type="entry name" value="HYDROLASE FAMILY PROTEIN, PUTATIVE (AFU_ORTHOLOGUE AFUA_6G07060)-RELATED"/>
    <property type="match status" value="1"/>
</dbReference>
<name>A0A4U0XHR6_9PEZI</name>
<feature type="domain" description="AB hydrolase-1" evidence="1">
    <location>
        <begin position="163"/>
        <end position="464"/>
    </location>
</feature>
<reference evidence="2 3" key="1">
    <citation type="submission" date="2017-03" db="EMBL/GenBank/DDBJ databases">
        <title>Genomes of endolithic fungi from Antarctica.</title>
        <authorList>
            <person name="Coleine C."/>
            <person name="Masonjones S."/>
            <person name="Stajich J.E."/>
        </authorList>
    </citation>
    <scope>NUCLEOTIDE SEQUENCE [LARGE SCALE GENOMIC DNA]</scope>
    <source>
        <strain evidence="2 3">CCFEE 5184</strain>
    </source>
</reference>
<keyword evidence="3" id="KW-1185">Reference proteome</keyword>
<protein>
    <recommendedName>
        <fullName evidence="1">AB hydrolase-1 domain-containing protein</fullName>
    </recommendedName>
</protein>
<accession>A0A4U0XHR6</accession>